<keyword evidence="5" id="KW-0653">Protein transport</keyword>
<comment type="similarity">
    <text evidence="2">Belongs to the syntaxin family.</text>
</comment>
<dbReference type="Proteomes" id="UP000735874">
    <property type="component" value="Unassembled WGS sequence"/>
</dbReference>
<dbReference type="SUPFAM" id="SSF47661">
    <property type="entry name" value="t-snare proteins"/>
    <property type="match status" value="1"/>
</dbReference>
<evidence type="ECO:0000313" key="13">
    <source>
        <dbReference type="EMBL" id="KAG2928378.1"/>
    </source>
</evidence>
<gene>
    <name evidence="11" type="ORF">PC113_g14157</name>
    <name evidence="12" type="ORF">PC115_g12911</name>
    <name evidence="13" type="ORF">PC117_g14337</name>
    <name evidence="14" type="ORF">PC118_g13486</name>
</gene>
<evidence type="ECO:0000313" key="12">
    <source>
        <dbReference type="EMBL" id="KAG2910381.1"/>
    </source>
</evidence>
<dbReference type="Proteomes" id="UP000774804">
    <property type="component" value="Unassembled WGS sequence"/>
</dbReference>
<dbReference type="GO" id="GO:0000139">
    <property type="term" value="C:Golgi membrane"/>
    <property type="evidence" value="ECO:0007669"/>
    <property type="project" value="UniProtKB-SubCell"/>
</dbReference>
<sequence length="393" mass="45582">MAYRDLTGRFLERRANLRRRNLRFQMRPRLDNSPLLSALFLSKQRNKSQAMEKALLQDASEFPGREHCDVHKPEWTRFADSADESIRLLHAKLAYLQLLHTRRLMIRFDNSEVQQEHEINCLTEEITAMFHKTDRSLKKITSAFVGGETSPSPADRLVRLNTQRAIAARLQQISMQFRTRQREYLQRLQLQKFGGEIFDVDAMEKGAEGSNGSFRFGNKTFAFAMDRTEYDIRTRDIEIQRIAKSVAALATMFKEVAEMVIDQGTLIDRIDYNMEQVVERMRSGLGQLERAEKYQRNTRPEPLLIGTDCSTPSRNWGAHRTSKEKIASSIQLNRPSAFSVDTHNQIVHRHQLDSSFYCAPNLFFQILPPSRMKLTAFIPICSYETIGYTKQNH</sequence>
<proteinExistence type="inferred from homology"/>
<protein>
    <recommendedName>
        <fullName evidence="10">t-SNARE coiled-coil homology domain-containing protein</fullName>
    </recommendedName>
</protein>
<dbReference type="InterPro" id="IPR006012">
    <property type="entry name" value="Syntaxin/epimorphin_CS"/>
</dbReference>
<dbReference type="GO" id="GO:0031201">
    <property type="term" value="C:SNARE complex"/>
    <property type="evidence" value="ECO:0007669"/>
    <property type="project" value="TreeGrafter"/>
</dbReference>
<reference evidence="13" key="1">
    <citation type="submission" date="2018-10" db="EMBL/GenBank/DDBJ databases">
        <title>Effector identification in a new, highly contiguous assembly of the strawberry crown rot pathogen Phytophthora cactorum.</title>
        <authorList>
            <person name="Armitage A.D."/>
            <person name="Nellist C.F."/>
            <person name="Bates H."/>
            <person name="Vickerstaff R.J."/>
            <person name="Harrison R.J."/>
        </authorList>
    </citation>
    <scope>NUCLEOTIDE SEQUENCE</scope>
    <source>
        <strain evidence="11">15-7</strain>
        <strain evidence="12">4032</strain>
        <strain evidence="13">4040</strain>
        <strain evidence="14">P415</strain>
    </source>
</reference>
<evidence type="ECO:0000313" key="15">
    <source>
        <dbReference type="Proteomes" id="UP000736787"/>
    </source>
</evidence>
<dbReference type="EMBL" id="RCMI01000446">
    <property type="protein sequence ID" value="KAG2910381.1"/>
    <property type="molecule type" value="Genomic_DNA"/>
</dbReference>
<dbReference type="EMBL" id="RCMK01000445">
    <property type="protein sequence ID" value="KAG2928378.1"/>
    <property type="molecule type" value="Genomic_DNA"/>
</dbReference>
<evidence type="ECO:0000256" key="9">
    <source>
        <dbReference type="ARBA" id="ARBA00023136"/>
    </source>
</evidence>
<dbReference type="PANTHER" id="PTHR19957:SF83">
    <property type="entry name" value="SYNTAXIN-16"/>
    <property type="match status" value="1"/>
</dbReference>
<dbReference type="GO" id="GO:0000149">
    <property type="term" value="F:SNARE binding"/>
    <property type="evidence" value="ECO:0007669"/>
    <property type="project" value="TreeGrafter"/>
</dbReference>
<accession>A0A8T1CNW3</accession>
<dbReference type="Proteomes" id="UP000697107">
    <property type="component" value="Unassembled WGS sequence"/>
</dbReference>
<dbReference type="PROSITE" id="PS50192">
    <property type="entry name" value="T_SNARE"/>
    <property type="match status" value="1"/>
</dbReference>
<keyword evidence="3" id="KW-0813">Transport</keyword>
<evidence type="ECO:0000256" key="8">
    <source>
        <dbReference type="ARBA" id="ARBA00023054"/>
    </source>
</evidence>
<dbReference type="SMART" id="SM00397">
    <property type="entry name" value="t_SNARE"/>
    <property type="match status" value="1"/>
</dbReference>
<feature type="domain" description="T-SNARE coiled-coil homology" evidence="10">
    <location>
        <begin position="229"/>
        <end position="291"/>
    </location>
</feature>
<evidence type="ECO:0000256" key="3">
    <source>
        <dbReference type="ARBA" id="ARBA00022448"/>
    </source>
</evidence>
<dbReference type="GO" id="GO:0048278">
    <property type="term" value="P:vesicle docking"/>
    <property type="evidence" value="ECO:0007669"/>
    <property type="project" value="TreeGrafter"/>
</dbReference>
<evidence type="ECO:0000256" key="4">
    <source>
        <dbReference type="ARBA" id="ARBA00022692"/>
    </source>
</evidence>
<comment type="subcellular location">
    <subcellularLocation>
        <location evidence="1">Golgi apparatus membrane</location>
        <topology evidence="1">Single-pass type IV membrane protein</topology>
    </subcellularLocation>
</comment>
<dbReference type="PANTHER" id="PTHR19957">
    <property type="entry name" value="SYNTAXIN"/>
    <property type="match status" value="1"/>
</dbReference>
<dbReference type="EMBL" id="RCMG01000480">
    <property type="protein sequence ID" value="KAG2853456.1"/>
    <property type="molecule type" value="Genomic_DNA"/>
</dbReference>
<evidence type="ECO:0000259" key="10">
    <source>
        <dbReference type="PROSITE" id="PS50192"/>
    </source>
</evidence>
<dbReference type="GO" id="GO:0005484">
    <property type="term" value="F:SNAP receptor activity"/>
    <property type="evidence" value="ECO:0007669"/>
    <property type="project" value="InterPro"/>
</dbReference>
<dbReference type="InterPro" id="IPR000727">
    <property type="entry name" value="T_SNARE_dom"/>
</dbReference>
<comment type="caution">
    <text evidence="13">The sequence shown here is derived from an EMBL/GenBank/DDBJ whole genome shotgun (WGS) entry which is preliminary data.</text>
</comment>
<dbReference type="EMBL" id="RCML01000465">
    <property type="protein sequence ID" value="KAG2976296.1"/>
    <property type="molecule type" value="Genomic_DNA"/>
</dbReference>
<evidence type="ECO:0000313" key="11">
    <source>
        <dbReference type="EMBL" id="KAG2853456.1"/>
    </source>
</evidence>
<evidence type="ECO:0000256" key="1">
    <source>
        <dbReference type="ARBA" id="ARBA00004409"/>
    </source>
</evidence>
<dbReference type="Proteomes" id="UP000736787">
    <property type="component" value="Unassembled WGS sequence"/>
</dbReference>
<keyword evidence="6" id="KW-1133">Transmembrane helix</keyword>
<name>A0A8T1CNW3_9STRA</name>
<keyword evidence="9" id="KW-0472">Membrane</keyword>
<keyword evidence="4" id="KW-0812">Transmembrane</keyword>
<evidence type="ECO:0000256" key="7">
    <source>
        <dbReference type="ARBA" id="ARBA00023034"/>
    </source>
</evidence>
<evidence type="ECO:0000313" key="14">
    <source>
        <dbReference type="EMBL" id="KAG2976296.1"/>
    </source>
</evidence>
<dbReference type="InterPro" id="IPR010989">
    <property type="entry name" value="SNARE"/>
</dbReference>
<dbReference type="PROSITE" id="PS00914">
    <property type="entry name" value="SYNTAXIN"/>
    <property type="match status" value="1"/>
</dbReference>
<dbReference type="CDD" id="cd15845">
    <property type="entry name" value="SNARE_syntaxin16"/>
    <property type="match status" value="1"/>
</dbReference>
<keyword evidence="8" id="KW-0175">Coiled coil</keyword>
<dbReference type="Pfam" id="PF05739">
    <property type="entry name" value="SNARE"/>
    <property type="match status" value="1"/>
</dbReference>
<evidence type="ECO:0000256" key="6">
    <source>
        <dbReference type="ARBA" id="ARBA00022989"/>
    </source>
</evidence>
<dbReference type="InterPro" id="IPR045242">
    <property type="entry name" value="Syntaxin"/>
</dbReference>
<dbReference type="Gene3D" id="1.20.58.70">
    <property type="match status" value="1"/>
</dbReference>
<dbReference type="AlphaFoldDB" id="A0A8T1CNW3"/>
<keyword evidence="7" id="KW-0333">Golgi apparatus</keyword>
<dbReference type="GO" id="GO:0006906">
    <property type="term" value="P:vesicle fusion"/>
    <property type="evidence" value="ECO:0007669"/>
    <property type="project" value="TreeGrafter"/>
</dbReference>
<dbReference type="GO" id="GO:0006886">
    <property type="term" value="P:intracellular protein transport"/>
    <property type="evidence" value="ECO:0007669"/>
    <property type="project" value="InterPro"/>
</dbReference>
<organism evidence="13 15">
    <name type="scientific">Phytophthora cactorum</name>
    <dbReference type="NCBI Taxonomy" id="29920"/>
    <lineage>
        <taxon>Eukaryota</taxon>
        <taxon>Sar</taxon>
        <taxon>Stramenopiles</taxon>
        <taxon>Oomycota</taxon>
        <taxon>Peronosporomycetes</taxon>
        <taxon>Peronosporales</taxon>
        <taxon>Peronosporaceae</taxon>
        <taxon>Phytophthora</taxon>
    </lineage>
</organism>
<evidence type="ECO:0000256" key="5">
    <source>
        <dbReference type="ARBA" id="ARBA00022927"/>
    </source>
</evidence>
<evidence type="ECO:0000256" key="2">
    <source>
        <dbReference type="ARBA" id="ARBA00009063"/>
    </source>
</evidence>
<dbReference type="VEuPathDB" id="FungiDB:PC110_g8096"/>